<dbReference type="Proteomes" id="UP000633814">
    <property type="component" value="Unassembled WGS sequence"/>
</dbReference>
<dbReference type="Gene3D" id="2.30.30.60">
    <property type="match status" value="1"/>
</dbReference>
<dbReference type="InterPro" id="IPR011066">
    <property type="entry name" value="MscS_channel_C_sf"/>
</dbReference>
<dbReference type="Gene3D" id="3.30.70.100">
    <property type="match status" value="1"/>
</dbReference>
<evidence type="ECO:0000256" key="5">
    <source>
        <dbReference type="ARBA" id="ARBA00023136"/>
    </source>
</evidence>
<dbReference type="InterPro" id="IPR006685">
    <property type="entry name" value="MscS_channel_2nd"/>
</dbReference>
<dbReference type="RefSeq" id="WP_226750940.1">
    <property type="nucleotide sequence ID" value="NZ_JAEINI020000004.1"/>
</dbReference>
<dbReference type="SUPFAM" id="SSF82689">
    <property type="entry name" value="Mechanosensitive channel protein MscS (YggB), C-terminal domain"/>
    <property type="match status" value="1"/>
</dbReference>
<comment type="similarity">
    <text evidence="6">Belongs to the MscS (TC 1.A.23) family.</text>
</comment>
<comment type="caution">
    <text evidence="9">The sequence shown here is derived from an EMBL/GenBank/DDBJ whole genome shotgun (WGS) entry which is preliminary data.</text>
</comment>
<evidence type="ECO:0000256" key="6">
    <source>
        <dbReference type="RuleBase" id="RU369025"/>
    </source>
</evidence>
<feature type="transmembrane region" description="Helical" evidence="6">
    <location>
        <begin position="52"/>
        <end position="72"/>
    </location>
</feature>
<keyword evidence="4 6" id="KW-1133">Transmembrane helix</keyword>
<keyword evidence="6" id="KW-0813">Transport</keyword>
<comment type="subcellular location">
    <subcellularLocation>
        <location evidence="6">Cell inner membrane</location>
        <topology evidence="6">Multi-pass membrane protein</topology>
    </subcellularLocation>
    <subcellularLocation>
        <location evidence="1">Cell membrane</location>
        <topology evidence="1">Multi-pass membrane protein</topology>
    </subcellularLocation>
</comment>
<reference evidence="9 10" key="1">
    <citation type="submission" date="2021-10" db="EMBL/GenBank/DDBJ databases">
        <title>Alishewanella koreense sp. nov. isolated from seawater of southwestern coast in South Korea and the proposal for the reclassification of Rheinheimera perlucida and Rheinheimera tuosuensis as Arsukibacterium perlucida and Arsukibacterium tuosuensis.</title>
        <authorList>
            <person name="Kim K.H."/>
            <person name="Ruan W."/>
            <person name="Kim K.R."/>
            <person name="Baek J.H."/>
            <person name="Jeon C.O."/>
        </authorList>
    </citation>
    <scope>NUCLEOTIDE SEQUENCE [LARGE SCALE GENOMIC DNA]</scope>
    <source>
        <strain evidence="9 10">16-MA</strain>
    </source>
</reference>
<sequence>MSLLQTVNETILLFLPLAVTAIIVTAILWIAHVFLIQRHQDDGNERLFPRQLAMLTLTLMGVIAIALALPVSDSSRNQVIGLIGLVISGVFAFSSSTLFSNIMAGTMLRVTKPFRTGDFIQVGELFGRVVERGLLDTEIQTENRELVAIPNTLLVSTAVTVTRSSGCIVSTTLSLGYDVHHAQVETLLLQAAENSQLTDPFVQVLELGNFAITYKISGMLVDVKSLLSARSNLRKQVLDALHGEGIEIMSPSFMSQRKVPDDGKVIPVGRQPITPSHTENVAESVVFDKAEEAEQRENAKAGLQAQIAECEQRLGDAKDEQKELLQQQLKMLKDQLKILNDTPVEQAESPAQ</sequence>
<dbReference type="InterPro" id="IPR023408">
    <property type="entry name" value="MscS_beta-dom_sf"/>
</dbReference>
<dbReference type="Pfam" id="PF00924">
    <property type="entry name" value="MS_channel_2nd"/>
    <property type="match status" value="1"/>
</dbReference>
<comment type="subunit">
    <text evidence="6">Homoheptamer.</text>
</comment>
<evidence type="ECO:0000256" key="4">
    <source>
        <dbReference type="ARBA" id="ARBA00022989"/>
    </source>
</evidence>
<evidence type="ECO:0000256" key="7">
    <source>
        <dbReference type="SAM" id="Coils"/>
    </source>
</evidence>
<keyword evidence="6" id="KW-0407">Ion channel</keyword>
<feature type="domain" description="Mechanosensitive ion channel MscS" evidence="8">
    <location>
        <begin position="97"/>
        <end position="159"/>
    </location>
</feature>
<evidence type="ECO:0000256" key="3">
    <source>
        <dbReference type="ARBA" id="ARBA00022692"/>
    </source>
</evidence>
<name>A0ABS8C3F3_9ALTE</name>
<keyword evidence="3 6" id="KW-0812">Transmembrane</keyword>
<accession>A0ABS8C3F3</accession>
<keyword evidence="7" id="KW-0175">Coiled coil</keyword>
<comment type="caution">
    <text evidence="6">Lacks conserved residue(s) required for the propagation of feature annotation.</text>
</comment>
<evidence type="ECO:0000313" key="9">
    <source>
        <dbReference type="EMBL" id="MCB5226854.1"/>
    </source>
</evidence>
<keyword evidence="6" id="KW-0997">Cell inner membrane</keyword>
<dbReference type="EMBL" id="JAEINI020000004">
    <property type="protein sequence ID" value="MCB5226854.1"/>
    <property type="molecule type" value="Genomic_DNA"/>
</dbReference>
<keyword evidence="6" id="KW-0406">Ion transport</keyword>
<evidence type="ECO:0000259" key="8">
    <source>
        <dbReference type="Pfam" id="PF00924"/>
    </source>
</evidence>
<keyword evidence="10" id="KW-1185">Reference proteome</keyword>
<dbReference type="InterPro" id="IPR010920">
    <property type="entry name" value="LSM_dom_sf"/>
</dbReference>
<dbReference type="SUPFAM" id="SSF50182">
    <property type="entry name" value="Sm-like ribonucleoproteins"/>
    <property type="match status" value="1"/>
</dbReference>
<dbReference type="InterPro" id="IPR045275">
    <property type="entry name" value="MscS_archaea/bacteria_type"/>
</dbReference>
<feature type="coiled-coil region" evidence="7">
    <location>
        <begin position="293"/>
        <end position="342"/>
    </location>
</feature>
<dbReference type="PANTHER" id="PTHR30221:SF18">
    <property type="entry name" value="SLL0590 PROTEIN"/>
    <property type="match status" value="1"/>
</dbReference>
<proteinExistence type="inferred from homology"/>
<evidence type="ECO:0000313" key="10">
    <source>
        <dbReference type="Proteomes" id="UP000633814"/>
    </source>
</evidence>
<protein>
    <recommendedName>
        <fullName evidence="6">Small-conductance mechanosensitive channel</fullName>
    </recommendedName>
</protein>
<keyword evidence="2" id="KW-1003">Cell membrane</keyword>
<gene>
    <name evidence="9" type="ORF">JAO78_008500</name>
</gene>
<organism evidence="9 10">
    <name type="scientific">Alishewanella maricola</name>
    <dbReference type="NCBI Taxonomy" id="2795740"/>
    <lineage>
        <taxon>Bacteria</taxon>
        <taxon>Pseudomonadati</taxon>
        <taxon>Pseudomonadota</taxon>
        <taxon>Gammaproteobacteria</taxon>
        <taxon>Alteromonadales</taxon>
        <taxon>Alteromonadaceae</taxon>
        <taxon>Alishewanella</taxon>
    </lineage>
</organism>
<feature type="transmembrane region" description="Helical" evidence="6">
    <location>
        <begin position="12"/>
        <end position="31"/>
    </location>
</feature>
<evidence type="ECO:0000256" key="2">
    <source>
        <dbReference type="ARBA" id="ARBA00022475"/>
    </source>
</evidence>
<comment type="function">
    <text evidence="6">Mechanosensitive channel that participates in the regulation of osmotic pressure changes within the cell, opening in response to stretch forces in the membrane lipid bilayer, without the need for other proteins. Contributes to normal resistance to hypoosmotic shock. Forms an ion channel of 1.0 nanosiemens conductance with a slight preference for anions.</text>
</comment>
<feature type="transmembrane region" description="Helical" evidence="6">
    <location>
        <begin position="78"/>
        <end position="99"/>
    </location>
</feature>
<dbReference type="PANTHER" id="PTHR30221">
    <property type="entry name" value="SMALL-CONDUCTANCE MECHANOSENSITIVE CHANNEL"/>
    <property type="match status" value="1"/>
</dbReference>
<keyword evidence="5 6" id="KW-0472">Membrane</keyword>
<evidence type="ECO:0000256" key="1">
    <source>
        <dbReference type="ARBA" id="ARBA00004651"/>
    </source>
</evidence>